<keyword evidence="2" id="KW-1185">Reference proteome</keyword>
<dbReference type="EMBL" id="JABMCB010000176">
    <property type="protein sequence ID" value="NUU75697.1"/>
    <property type="molecule type" value="Genomic_DNA"/>
</dbReference>
<dbReference type="PANTHER" id="PTHR11070:SF2">
    <property type="entry name" value="ATP-DEPENDENT DNA HELICASE SRS2"/>
    <property type="match status" value="1"/>
</dbReference>
<dbReference type="AlphaFoldDB" id="A0A7Y6ET72"/>
<dbReference type="SUPFAM" id="SSF52540">
    <property type="entry name" value="P-loop containing nucleoside triphosphate hydrolases"/>
    <property type="match status" value="1"/>
</dbReference>
<dbReference type="InterPro" id="IPR027417">
    <property type="entry name" value="P-loop_NTPase"/>
</dbReference>
<dbReference type="Proteomes" id="UP000526125">
    <property type="component" value="Unassembled WGS sequence"/>
</dbReference>
<dbReference type="GO" id="GO:0043138">
    <property type="term" value="F:3'-5' DNA helicase activity"/>
    <property type="evidence" value="ECO:0007669"/>
    <property type="project" value="TreeGrafter"/>
</dbReference>
<dbReference type="GO" id="GO:0000725">
    <property type="term" value="P:recombinational repair"/>
    <property type="evidence" value="ECO:0007669"/>
    <property type="project" value="TreeGrafter"/>
</dbReference>
<evidence type="ECO:0000313" key="1">
    <source>
        <dbReference type="EMBL" id="NUU75697.1"/>
    </source>
</evidence>
<dbReference type="GO" id="GO:0003677">
    <property type="term" value="F:DNA binding"/>
    <property type="evidence" value="ECO:0007669"/>
    <property type="project" value="InterPro"/>
</dbReference>
<name>A0A7Y6ET72_9BACL</name>
<keyword evidence="1" id="KW-0347">Helicase</keyword>
<comment type="caution">
    <text evidence="1">The sequence shown here is derived from an EMBL/GenBank/DDBJ whole genome shotgun (WGS) entry which is preliminary data.</text>
</comment>
<gene>
    <name evidence="1" type="ORF">HP552_10705</name>
</gene>
<dbReference type="InterPro" id="IPR000212">
    <property type="entry name" value="DNA_helicase_UvrD/REP"/>
</dbReference>
<dbReference type="PANTHER" id="PTHR11070">
    <property type="entry name" value="UVRD / RECB / PCRA DNA HELICASE FAMILY MEMBER"/>
    <property type="match status" value="1"/>
</dbReference>
<keyword evidence="1" id="KW-0547">Nucleotide-binding</keyword>
<proteinExistence type="predicted"/>
<evidence type="ECO:0000313" key="2">
    <source>
        <dbReference type="Proteomes" id="UP000526125"/>
    </source>
</evidence>
<dbReference type="Gene3D" id="3.40.50.300">
    <property type="entry name" value="P-loop containing nucleotide triphosphate hydrolases"/>
    <property type="match status" value="2"/>
</dbReference>
<sequence>MNIIVAGAGAGKTTSMASHILNRLEKVEDGKILYVITYTNSAKNKIRELIIENKGIIPKQLRIETIHAFLLHEVIYPFHHLLFEGHFNSVSYINLPTNRAFSAGKLKELKQNNYIHVEKVTETAKWILCKKTGDNRLIKEKREKIINTISRYLDCVYIDEAQDMDEHMTQIVKLLDNKGLYIFLIGDPKQDLRGRNFFSNLVIQHQEAVVYEPTNHRSPLSHVNFSNHYIPFEQKQIPLSKIEGEIKFVLEKEIESSEDFFNNQNWDRIYIYQKNNRFNTHEKDKASNHNLIFELEKLISRTTDNEKERKLIQYELLKDIFSRLKDSNNNEILLLIEKVLNLKLNSQDKAKIHDSLKIANEKSHSPGILVNSIDSIKGLEGEKCLFIVTTEIAEYLLGIKKDQNKMMNYLYVALTRSKRELVLFITLEVHLKYTIQNWEAFLSSKKISKYISVPLAP</sequence>
<organism evidence="1 2">
    <name type="scientific">Paenibacillus xylanilyticus</name>
    <dbReference type="NCBI Taxonomy" id="248903"/>
    <lineage>
        <taxon>Bacteria</taxon>
        <taxon>Bacillati</taxon>
        <taxon>Bacillota</taxon>
        <taxon>Bacilli</taxon>
        <taxon>Bacillales</taxon>
        <taxon>Paenibacillaceae</taxon>
        <taxon>Paenibacillus</taxon>
    </lineage>
</organism>
<dbReference type="Pfam" id="PF13245">
    <property type="entry name" value="AAA_19"/>
    <property type="match status" value="1"/>
</dbReference>
<keyword evidence="1" id="KW-0067">ATP-binding</keyword>
<reference evidence="1 2" key="1">
    <citation type="submission" date="2020-05" db="EMBL/GenBank/DDBJ databases">
        <title>Genome Sequencing of Type Strains.</title>
        <authorList>
            <person name="Lemaire J.F."/>
            <person name="Inderbitzin P."/>
            <person name="Gregorio O.A."/>
            <person name="Collins S.B."/>
            <person name="Wespe N."/>
            <person name="Knight-Connoni V."/>
        </authorList>
    </citation>
    <scope>NUCLEOTIDE SEQUENCE [LARGE SCALE GENOMIC DNA]</scope>
    <source>
        <strain evidence="1 2">LMG 21957</strain>
    </source>
</reference>
<dbReference type="GO" id="GO:0005524">
    <property type="term" value="F:ATP binding"/>
    <property type="evidence" value="ECO:0007669"/>
    <property type="project" value="InterPro"/>
</dbReference>
<accession>A0A7Y6ET72</accession>
<dbReference type="RefSeq" id="WP_024630801.1">
    <property type="nucleotide sequence ID" value="NZ_JABMCB010000176.1"/>
</dbReference>
<protein>
    <submittedName>
        <fullName evidence="1">ATP-dependent helicase</fullName>
    </submittedName>
</protein>
<keyword evidence="1" id="KW-0378">Hydrolase</keyword>